<keyword evidence="8" id="KW-1185">Reference proteome</keyword>
<evidence type="ECO:0000313" key="7">
    <source>
        <dbReference type="EMBL" id="CAD8170229.1"/>
    </source>
</evidence>
<sequence length="960" mass="113076">MKNNTLNPDIQEKLETENQAHSVRSLLKSFDQDQEIILRDIQENRQSKQIDHKSIMSLLLDSKNKSNQTCNMGPKIRAISFQSNKPMMNLKEESPIFIDSHIDHPGFSNKIWRTKALEILMITLRFISFITKSNFATSFKLINKNVFDIIGDVSSDFSYYLLKNFFKYEKPTGFQKVKHFLNQIILVPIRKTKLLKIYCGNQRLIMRPESLASIWWNIYILTILNINVLYVSIKIAFKFDEQSNDAFYQARQIMFDVLPSYSFMLEILLKFNTCYYYKGAVIENRYQIAKNYLRSSFFFDIFVVIPYFISLRFDLEYLDLVIILKVFQITKFSRTLFDRLELTAIQIVIVDLVKLIYTILAAAHFSACIWFLVGSTGNPNDTSWIKAQNIENEYWFNQYLHSFYWSIITMTTIGYGDITPQNLRERVFAVGMALSAVGVFGYSIGNINSIYAEWSRQSFQVRTDMNNLKKFIRIKGINKHLAEKIRKYFEYVWSDQMEDNDREVYKFSELIPKQLAEEMKIDTNMKLISKNSFLVNNFSEQFLISLSKAMIEEKFVPESTIYQQNDPSNYLYILSNGNLSFYITLNNKQQTIKVLETIKNEGSSFGVLEFFQSQAYQMSCKSNQFSYVLKIDRSQFMEIISQHKNDYYKYCELVQQISFMNKQELVDVTCRACNKSTHIILECPMVCGYPNRSKVLLNYRRNIPSDRVKYARKLERKIQTRRESCDIQNSIYLYMCKTQMMKEQIDKLKYSGESNDDGTSFIEDENDEILENTDKVDKELKSNTLLAPLKQQKTVCQLQRKLSFQACTDALQDDEIRNRILEIINQIQKAERSNKYLSRFNQGPQQLQPNLRIQNHQNTHLSNKSFLDSDKKVGEFQRGEQKKQTKQAGIKVNEFSIQQLYVNRTQDEDPGKKLGQYLDIFEGFEKVRNFEYFLKHNNANEIARLNKVMNKIHRKHKQNK</sequence>
<gene>
    <name evidence="7" type="ORF">PPENT_87.1.T0520219</name>
</gene>
<feature type="domain" description="Cyclic nucleotide-binding" evidence="6">
    <location>
        <begin position="534"/>
        <end position="640"/>
    </location>
</feature>
<evidence type="ECO:0000256" key="4">
    <source>
        <dbReference type="ARBA" id="ARBA00023136"/>
    </source>
</evidence>
<dbReference type="InterPro" id="IPR050818">
    <property type="entry name" value="KCNH_animal-type"/>
</dbReference>
<name>A0A8S1V3B0_9CILI</name>
<dbReference type="PROSITE" id="PS50042">
    <property type="entry name" value="CNMP_BINDING_3"/>
    <property type="match status" value="1"/>
</dbReference>
<feature type="transmembrane region" description="Helical" evidence="5">
    <location>
        <begin position="427"/>
        <end position="445"/>
    </location>
</feature>
<feature type="transmembrane region" description="Helical" evidence="5">
    <location>
        <begin position="214"/>
        <end position="233"/>
    </location>
</feature>
<dbReference type="EMBL" id="CAJJDO010000052">
    <property type="protein sequence ID" value="CAD8170229.1"/>
    <property type="molecule type" value="Genomic_DNA"/>
</dbReference>
<dbReference type="Proteomes" id="UP000689195">
    <property type="component" value="Unassembled WGS sequence"/>
</dbReference>
<evidence type="ECO:0000259" key="6">
    <source>
        <dbReference type="PROSITE" id="PS50042"/>
    </source>
</evidence>
<keyword evidence="4 5" id="KW-0472">Membrane</keyword>
<organism evidence="7 8">
    <name type="scientific">Paramecium pentaurelia</name>
    <dbReference type="NCBI Taxonomy" id="43138"/>
    <lineage>
        <taxon>Eukaryota</taxon>
        <taxon>Sar</taxon>
        <taxon>Alveolata</taxon>
        <taxon>Ciliophora</taxon>
        <taxon>Intramacronucleata</taxon>
        <taxon>Oligohymenophorea</taxon>
        <taxon>Peniculida</taxon>
        <taxon>Parameciidae</taxon>
        <taxon>Paramecium</taxon>
    </lineage>
</organism>
<evidence type="ECO:0000313" key="8">
    <source>
        <dbReference type="Proteomes" id="UP000689195"/>
    </source>
</evidence>
<dbReference type="SMART" id="SM00100">
    <property type="entry name" value="cNMP"/>
    <property type="match status" value="1"/>
</dbReference>
<evidence type="ECO:0000256" key="2">
    <source>
        <dbReference type="ARBA" id="ARBA00022692"/>
    </source>
</evidence>
<dbReference type="GO" id="GO:0042391">
    <property type="term" value="P:regulation of membrane potential"/>
    <property type="evidence" value="ECO:0007669"/>
    <property type="project" value="TreeGrafter"/>
</dbReference>
<dbReference type="CDD" id="cd00038">
    <property type="entry name" value="CAP_ED"/>
    <property type="match status" value="1"/>
</dbReference>
<dbReference type="PANTHER" id="PTHR10217">
    <property type="entry name" value="VOLTAGE AND LIGAND GATED POTASSIUM CHANNEL"/>
    <property type="match status" value="1"/>
</dbReference>
<comment type="caution">
    <text evidence="7">The sequence shown here is derived from an EMBL/GenBank/DDBJ whole genome shotgun (WGS) entry which is preliminary data.</text>
</comment>
<evidence type="ECO:0000256" key="3">
    <source>
        <dbReference type="ARBA" id="ARBA00022989"/>
    </source>
</evidence>
<dbReference type="OrthoDB" id="426737at2759"/>
<comment type="subcellular location">
    <subcellularLocation>
        <location evidence="1">Membrane</location>
        <topology evidence="1">Multi-pass membrane protein</topology>
    </subcellularLocation>
</comment>
<accession>A0A8S1V3B0</accession>
<reference evidence="7" key="1">
    <citation type="submission" date="2021-01" db="EMBL/GenBank/DDBJ databases">
        <authorList>
            <consortium name="Genoscope - CEA"/>
            <person name="William W."/>
        </authorList>
    </citation>
    <scope>NUCLEOTIDE SEQUENCE</scope>
</reference>
<proteinExistence type="predicted"/>
<feature type="transmembrane region" description="Helical" evidence="5">
    <location>
        <begin position="394"/>
        <end position="415"/>
    </location>
</feature>
<dbReference type="GO" id="GO:0005886">
    <property type="term" value="C:plasma membrane"/>
    <property type="evidence" value="ECO:0007669"/>
    <property type="project" value="TreeGrafter"/>
</dbReference>
<keyword evidence="2 5" id="KW-0812">Transmembrane</keyword>
<dbReference type="Pfam" id="PF00520">
    <property type="entry name" value="Ion_trans"/>
    <property type="match status" value="1"/>
</dbReference>
<evidence type="ECO:0000256" key="5">
    <source>
        <dbReference type="SAM" id="Phobius"/>
    </source>
</evidence>
<evidence type="ECO:0000256" key="1">
    <source>
        <dbReference type="ARBA" id="ARBA00004141"/>
    </source>
</evidence>
<dbReference type="InterPro" id="IPR000595">
    <property type="entry name" value="cNMP-bd_dom"/>
</dbReference>
<keyword evidence="3 5" id="KW-1133">Transmembrane helix</keyword>
<dbReference type="InterPro" id="IPR005821">
    <property type="entry name" value="Ion_trans_dom"/>
</dbReference>
<dbReference type="PANTHER" id="PTHR10217:SF435">
    <property type="entry name" value="POTASSIUM VOLTAGE-GATED CHANNEL PROTEIN EAG"/>
    <property type="match status" value="1"/>
</dbReference>
<protein>
    <recommendedName>
        <fullName evidence="6">Cyclic nucleotide-binding domain-containing protein</fullName>
    </recommendedName>
</protein>
<dbReference type="AlphaFoldDB" id="A0A8S1V3B0"/>
<feature type="transmembrane region" description="Helical" evidence="5">
    <location>
        <begin position="355"/>
        <end position="374"/>
    </location>
</feature>
<dbReference type="Pfam" id="PF00027">
    <property type="entry name" value="cNMP_binding"/>
    <property type="match status" value="1"/>
</dbReference>
<dbReference type="GO" id="GO:0005249">
    <property type="term" value="F:voltage-gated potassium channel activity"/>
    <property type="evidence" value="ECO:0007669"/>
    <property type="project" value="TreeGrafter"/>
</dbReference>